<dbReference type="EMBL" id="NQVE01000217">
    <property type="protein sequence ID" value="RAL36914.1"/>
    <property type="molecule type" value="Genomic_DNA"/>
</dbReference>
<dbReference type="PANTHER" id="PTHR37233:SF2">
    <property type="entry name" value="TRANSMEMBRANE PROTEIN"/>
    <property type="match status" value="1"/>
</dbReference>
<evidence type="ECO:0000256" key="2">
    <source>
        <dbReference type="SAM" id="Phobius"/>
    </source>
</evidence>
<feature type="compositionally biased region" description="Polar residues" evidence="1">
    <location>
        <begin position="44"/>
        <end position="64"/>
    </location>
</feature>
<comment type="caution">
    <text evidence="3">The sequence shown here is derived from an EMBL/GenBank/DDBJ whole genome shotgun (WGS) entry which is preliminary data.</text>
</comment>
<feature type="region of interest" description="Disordered" evidence="1">
    <location>
        <begin position="37"/>
        <end position="81"/>
    </location>
</feature>
<proteinExistence type="predicted"/>
<keyword evidence="4" id="KW-1185">Reference proteome</keyword>
<dbReference type="AlphaFoldDB" id="A0A328CV54"/>
<keyword evidence="2" id="KW-1133">Transmembrane helix</keyword>
<evidence type="ECO:0000313" key="4">
    <source>
        <dbReference type="Proteomes" id="UP000249390"/>
    </source>
</evidence>
<reference evidence="3 4" key="1">
    <citation type="submission" date="2018-06" db="EMBL/GenBank/DDBJ databases">
        <title>The Genome of Cuscuta australis (Dodder) Provides Insight into the Evolution of Plant Parasitism.</title>
        <authorList>
            <person name="Liu H."/>
        </authorList>
    </citation>
    <scope>NUCLEOTIDE SEQUENCE [LARGE SCALE GENOMIC DNA]</scope>
    <source>
        <strain evidence="4">cv. Yunnan</strain>
        <tissue evidence="3">Vines</tissue>
    </source>
</reference>
<dbReference type="GO" id="GO:0009535">
    <property type="term" value="C:chloroplast thylakoid membrane"/>
    <property type="evidence" value="ECO:0007669"/>
    <property type="project" value="TreeGrafter"/>
</dbReference>
<name>A0A328CV54_9ASTE</name>
<organism evidence="3 4">
    <name type="scientific">Cuscuta australis</name>
    <dbReference type="NCBI Taxonomy" id="267555"/>
    <lineage>
        <taxon>Eukaryota</taxon>
        <taxon>Viridiplantae</taxon>
        <taxon>Streptophyta</taxon>
        <taxon>Embryophyta</taxon>
        <taxon>Tracheophyta</taxon>
        <taxon>Spermatophyta</taxon>
        <taxon>Magnoliopsida</taxon>
        <taxon>eudicotyledons</taxon>
        <taxon>Gunneridae</taxon>
        <taxon>Pentapetalae</taxon>
        <taxon>asterids</taxon>
        <taxon>lamiids</taxon>
        <taxon>Solanales</taxon>
        <taxon>Convolvulaceae</taxon>
        <taxon>Cuscuteae</taxon>
        <taxon>Cuscuta</taxon>
        <taxon>Cuscuta subgen. Grammica</taxon>
        <taxon>Cuscuta sect. Cleistogrammica</taxon>
    </lineage>
</organism>
<feature type="compositionally biased region" description="Low complexity" evidence="1">
    <location>
        <begin position="65"/>
        <end position="80"/>
    </location>
</feature>
<accession>A0A328CV54</accession>
<keyword evidence="2" id="KW-0472">Membrane</keyword>
<sequence>MAISFPSFNPILQGKGMSVHKFLRFTYPSHKALFGRDLKENKRNSNSRVANNDPSSGENKPTTDSSPSSPAKPSFKKSSPLTVRDKLRAARVLNRYNEPNTALDKPVMGNKLFDVLREAEKGKKRGLPEAPNNLFDDENRGLPKPGLTFDFPGGFDLFLIAFSFVFISTVMFGTTYIVWKIGAIHFNEY</sequence>
<dbReference type="Proteomes" id="UP000249390">
    <property type="component" value="Unassembled WGS sequence"/>
</dbReference>
<keyword evidence="2" id="KW-0812">Transmembrane</keyword>
<protein>
    <submittedName>
        <fullName evidence="3">Uncharacterized protein</fullName>
    </submittedName>
</protein>
<gene>
    <name evidence="3" type="ORF">DM860_003836</name>
</gene>
<dbReference type="PANTHER" id="PTHR37233">
    <property type="entry name" value="TRANSMEMBRANE PROTEIN"/>
    <property type="match status" value="1"/>
</dbReference>
<evidence type="ECO:0000313" key="3">
    <source>
        <dbReference type="EMBL" id="RAL36914.1"/>
    </source>
</evidence>
<evidence type="ECO:0000256" key="1">
    <source>
        <dbReference type="SAM" id="MobiDB-lite"/>
    </source>
</evidence>
<feature type="transmembrane region" description="Helical" evidence="2">
    <location>
        <begin position="157"/>
        <end position="179"/>
    </location>
</feature>